<evidence type="ECO:0000259" key="1">
    <source>
        <dbReference type="Pfam" id="PF14417"/>
    </source>
</evidence>
<gene>
    <name evidence="2" type="ORF">I6U51_02725</name>
</gene>
<name>A0A934M540_9CLOT</name>
<dbReference type="AlphaFoldDB" id="A0A934M540"/>
<dbReference type="Pfam" id="PF14417">
    <property type="entry name" value="MEDS"/>
    <property type="match status" value="1"/>
</dbReference>
<dbReference type="Proteomes" id="UP000622687">
    <property type="component" value="Unassembled WGS sequence"/>
</dbReference>
<organism evidence="2 3">
    <name type="scientific">Clostridium aciditolerans</name>
    <dbReference type="NCBI Taxonomy" id="339861"/>
    <lineage>
        <taxon>Bacteria</taxon>
        <taxon>Bacillati</taxon>
        <taxon>Bacillota</taxon>
        <taxon>Clostridia</taxon>
        <taxon>Eubacteriales</taxon>
        <taxon>Clostridiaceae</taxon>
        <taxon>Clostridium</taxon>
    </lineage>
</organism>
<evidence type="ECO:0000313" key="3">
    <source>
        <dbReference type="Proteomes" id="UP000622687"/>
    </source>
</evidence>
<accession>A0A934M540</accession>
<dbReference type="EMBL" id="JAEEGB010000004">
    <property type="protein sequence ID" value="MBI6871621.1"/>
    <property type="molecule type" value="Genomic_DNA"/>
</dbReference>
<feature type="domain" description="MEDS" evidence="1">
    <location>
        <begin position="16"/>
        <end position="151"/>
    </location>
</feature>
<sequence length="187" mass="22237">MKRITIMGNYEVYGVHCVLYYCGIEHMLVNIYDYVNKGSEEKQLVYLHVEPELYKVISESLCKEGFQIETFNIPHLMQIYHNQGIKCLADYFLDCERKAKDKGYLGIRIVNQVSYSLKKVSNEDFLDFEKVLTEAVEGKNISIMCAYDFDDYINKKKFINDTLLEQSFDDHNYRFYKFRLMKNTRCI</sequence>
<keyword evidence="3" id="KW-1185">Reference proteome</keyword>
<comment type="caution">
    <text evidence="2">The sequence shown here is derived from an EMBL/GenBank/DDBJ whole genome shotgun (WGS) entry which is preliminary data.</text>
</comment>
<evidence type="ECO:0000313" key="2">
    <source>
        <dbReference type="EMBL" id="MBI6871621.1"/>
    </source>
</evidence>
<reference evidence="2" key="1">
    <citation type="submission" date="2020-12" db="EMBL/GenBank/DDBJ databases">
        <title>Clostridium thailandense sp. nov., a novel acetogenic bacterium isolated from peat land soil in Thailand.</title>
        <authorList>
            <person name="Chaikitkaew S."/>
            <person name="Birkeland N.K."/>
        </authorList>
    </citation>
    <scope>NUCLEOTIDE SEQUENCE</scope>
    <source>
        <strain evidence="2">DSM 17425</strain>
    </source>
</reference>
<dbReference type="InterPro" id="IPR025847">
    <property type="entry name" value="MEDS_domain"/>
</dbReference>
<protein>
    <submittedName>
        <fullName evidence="2">MEDS domain-containing protein</fullName>
    </submittedName>
</protein>
<proteinExistence type="predicted"/>